<reference evidence="1 2" key="1">
    <citation type="submission" date="2020-08" db="EMBL/GenBank/DDBJ databases">
        <title>Genomic Encyclopedia of Type Strains, Phase IV (KMG-IV): sequencing the most valuable type-strain genomes for metagenomic binning, comparative biology and taxonomic classification.</title>
        <authorList>
            <person name="Goeker M."/>
        </authorList>
    </citation>
    <scope>NUCLEOTIDE SEQUENCE [LARGE SCALE GENOMIC DNA]</scope>
    <source>
        <strain evidence="1 2">DSM 11275</strain>
    </source>
</reference>
<proteinExistence type="predicted"/>
<accession>A0A7W8C261</accession>
<dbReference type="EMBL" id="JACHGO010000006">
    <property type="protein sequence ID" value="MBB5144191.1"/>
    <property type="molecule type" value="Genomic_DNA"/>
</dbReference>
<organism evidence="1 2">
    <name type="scientific">Desulfovibrio intestinalis</name>
    <dbReference type="NCBI Taxonomy" id="58621"/>
    <lineage>
        <taxon>Bacteria</taxon>
        <taxon>Pseudomonadati</taxon>
        <taxon>Thermodesulfobacteriota</taxon>
        <taxon>Desulfovibrionia</taxon>
        <taxon>Desulfovibrionales</taxon>
        <taxon>Desulfovibrionaceae</taxon>
        <taxon>Desulfovibrio</taxon>
    </lineage>
</organism>
<gene>
    <name evidence="1" type="ORF">HNQ38_002299</name>
</gene>
<dbReference type="Proteomes" id="UP000539075">
    <property type="component" value="Unassembled WGS sequence"/>
</dbReference>
<comment type="caution">
    <text evidence="1">The sequence shown here is derived from an EMBL/GenBank/DDBJ whole genome shotgun (WGS) entry which is preliminary data.</text>
</comment>
<dbReference type="AlphaFoldDB" id="A0A7W8C261"/>
<keyword evidence="2" id="KW-1185">Reference proteome</keyword>
<name>A0A7W8C261_9BACT</name>
<sequence>MKIKMKPPMRLAIGELMLDAKARTAKDVYDELAPLYSGEKQVNLTNLENHLQSLRAVGILAVTDSDDMQNTNADTLYVISVDGERRVKKYL</sequence>
<evidence type="ECO:0000313" key="1">
    <source>
        <dbReference type="EMBL" id="MBB5144191.1"/>
    </source>
</evidence>
<dbReference type="RefSeq" id="WP_183720636.1">
    <property type="nucleotide sequence ID" value="NZ_JACHGO010000006.1"/>
</dbReference>
<evidence type="ECO:0008006" key="3">
    <source>
        <dbReference type="Google" id="ProtNLM"/>
    </source>
</evidence>
<protein>
    <recommendedName>
        <fullName evidence="3">DNA-binding protein</fullName>
    </recommendedName>
</protein>
<evidence type="ECO:0000313" key="2">
    <source>
        <dbReference type="Proteomes" id="UP000539075"/>
    </source>
</evidence>